<comment type="similarity">
    <text evidence="2">In the central section; belongs to the CRISPR-associated helicase Cas3 family.</text>
</comment>
<evidence type="ECO:0000313" key="7">
    <source>
        <dbReference type="EMBL" id="KMO31332.1"/>
    </source>
</evidence>
<dbReference type="Pfam" id="PF18019">
    <property type="entry name" value="Cas3_HD"/>
    <property type="match status" value="1"/>
</dbReference>
<name>A0A0J6SC80_9HYPH</name>
<dbReference type="SUPFAM" id="SSF52540">
    <property type="entry name" value="P-loop containing nucleoside triphosphate hydrolases"/>
    <property type="match status" value="1"/>
</dbReference>
<dbReference type="GO" id="GO:0051607">
    <property type="term" value="P:defense response to virus"/>
    <property type="evidence" value="ECO:0007669"/>
    <property type="project" value="UniProtKB-KW"/>
</dbReference>
<dbReference type="CDD" id="cd09641">
    <property type="entry name" value="Cas3''_I"/>
    <property type="match status" value="1"/>
</dbReference>
<feature type="non-terminal residue" evidence="7">
    <location>
        <position position="377"/>
    </location>
</feature>
<feature type="domain" description="HD Cas3-type" evidence="6">
    <location>
        <begin position="22"/>
        <end position="217"/>
    </location>
</feature>
<gene>
    <name evidence="7" type="ORF">VQ03_27295</name>
</gene>
<sequence>MDPMREHAARIFWGKARPGPGAPHAFHPAWAHGLDVAAAGRALLRARPRAARALAAGLGLEAPAFEALWLHLLALHDIGKFSPLFQAKVPALYPANLPPPPRLADPGHPAAGLLLVGGLLMDRAAPSGLMRGWTAGERNRLLQPIFGHHGRPVPLRQGWQPEDWQPHFPPASASAALAVWEAVEALLPAPAVPAPAVEAAAQASWLLAGLTALADWIGSNQAWFPYASPQADLAAYWDEACRRAEAALREAGLVPAPPGPRLAFADLTGLPYPPTAIQAWAETVALPDGPLLILIEDVTGGGKTEAALMLAHRLLAAGRADGLYLALPTTATANAMVDRIAPLAGRLYAEGARPSLALAHGRAGLHPRFRAAAAGFP</sequence>
<proteinExistence type="inferred from homology"/>
<dbReference type="InterPro" id="IPR027417">
    <property type="entry name" value="P-loop_NTPase"/>
</dbReference>
<dbReference type="AlphaFoldDB" id="A0A0J6SC80"/>
<organism evidence="7 8">
    <name type="scientific">Methylobacterium tarhaniae</name>
    <dbReference type="NCBI Taxonomy" id="1187852"/>
    <lineage>
        <taxon>Bacteria</taxon>
        <taxon>Pseudomonadati</taxon>
        <taxon>Pseudomonadota</taxon>
        <taxon>Alphaproteobacteria</taxon>
        <taxon>Hyphomicrobiales</taxon>
        <taxon>Methylobacteriaceae</taxon>
        <taxon>Methylobacterium</taxon>
    </lineage>
</organism>
<protein>
    <recommendedName>
        <fullName evidence="6">HD Cas3-type domain-containing protein</fullName>
    </recommendedName>
</protein>
<reference evidence="7 8" key="1">
    <citation type="submission" date="2015-03" db="EMBL/GenBank/DDBJ databases">
        <title>Genome sequencing of Methylobacterium tarhaniae DSM 25844.</title>
        <authorList>
            <person name="Chaudhry V."/>
            <person name="Patil P.B."/>
        </authorList>
    </citation>
    <scope>NUCLEOTIDE SEQUENCE [LARGE SCALE GENOMIC DNA]</scope>
    <source>
        <strain evidence="7 8">DSM 25844</strain>
    </source>
</reference>
<dbReference type="Gene3D" id="1.10.3210.30">
    <property type="match status" value="1"/>
</dbReference>
<evidence type="ECO:0000256" key="1">
    <source>
        <dbReference type="ARBA" id="ARBA00006847"/>
    </source>
</evidence>
<evidence type="ECO:0000256" key="3">
    <source>
        <dbReference type="ARBA" id="ARBA00022723"/>
    </source>
</evidence>
<dbReference type="InterPro" id="IPR006483">
    <property type="entry name" value="CRISPR-assoc_Cas3_HD"/>
</dbReference>
<dbReference type="EMBL" id="LABZ01000247">
    <property type="protein sequence ID" value="KMO31332.1"/>
    <property type="molecule type" value="Genomic_DNA"/>
</dbReference>
<evidence type="ECO:0000313" key="8">
    <source>
        <dbReference type="Proteomes" id="UP000036449"/>
    </source>
</evidence>
<keyword evidence="8" id="KW-1185">Reference proteome</keyword>
<dbReference type="RefSeq" id="WP_048454055.1">
    <property type="nucleotide sequence ID" value="NZ_LABZ01000247.1"/>
</dbReference>
<evidence type="ECO:0000256" key="4">
    <source>
        <dbReference type="ARBA" id="ARBA00022801"/>
    </source>
</evidence>
<dbReference type="InterPro" id="IPR038257">
    <property type="entry name" value="CRISPR-assoc_Cas3_HD_sf"/>
</dbReference>
<comment type="similarity">
    <text evidence="1">In the N-terminal section; belongs to the CRISPR-associated nuclease Cas3-HD family.</text>
</comment>
<dbReference type="GO" id="GO:0016787">
    <property type="term" value="F:hydrolase activity"/>
    <property type="evidence" value="ECO:0007669"/>
    <property type="project" value="UniProtKB-KW"/>
</dbReference>
<dbReference type="PROSITE" id="PS51643">
    <property type="entry name" value="HD_CAS3"/>
    <property type="match status" value="1"/>
</dbReference>
<dbReference type="OrthoDB" id="9810236at2"/>
<evidence type="ECO:0000256" key="2">
    <source>
        <dbReference type="ARBA" id="ARBA00009046"/>
    </source>
</evidence>
<evidence type="ECO:0000259" key="6">
    <source>
        <dbReference type="PROSITE" id="PS51643"/>
    </source>
</evidence>
<keyword evidence="4" id="KW-0378">Hydrolase</keyword>
<keyword evidence="5" id="KW-0051">Antiviral defense</keyword>
<dbReference type="Proteomes" id="UP000036449">
    <property type="component" value="Unassembled WGS sequence"/>
</dbReference>
<dbReference type="NCBIfam" id="TIGR01596">
    <property type="entry name" value="cas3_HD"/>
    <property type="match status" value="1"/>
</dbReference>
<keyword evidence="3" id="KW-0479">Metal-binding</keyword>
<accession>A0A0J6SC80</accession>
<evidence type="ECO:0000256" key="5">
    <source>
        <dbReference type="ARBA" id="ARBA00023118"/>
    </source>
</evidence>
<dbReference type="GO" id="GO:0046872">
    <property type="term" value="F:metal ion binding"/>
    <property type="evidence" value="ECO:0007669"/>
    <property type="project" value="UniProtKB-KW"/>
</dbReference>
<comment type="caution">
    <text evidence="7">The sequence shown here is derived from an EMBL/GenBank/DDBJ whole genome shotgun (WGS) entry which is preliminary data.</text>
</comment>